<feature type="compositionally biased region" description="Polar residues" evidence="1">
    <location>
        <begin position="9"/>
        <end position="22"/>
    </location>
</feature>
<dbReference type="InterPro" id="IPR014729">
    <property type="entry name" value="Rossmann-like_a/b/a_fold"/>
</dbReference>
<dbReference type="EMBL" id="QZEY01000019">
    <property type="protein sequence ID" value="RJL23244.1"/>
    <property type="molecule type" value="Genomic_DNA"/>
</dbReference>
<gene>
    <name evidence="3" type="ORF">D5H75_33275</name>
</gene>
<dbReference type="Gene3D" id="3.40.50.620">
    <property type="entry name" value="HUPs"/>
    <property type="match status" value="2"/>
</dbReference>
<protein>
    <submittedName>
        <fullName evidence="3">Universal stress protein</fullName>
    </submittedName>
</protein>
<keyword evidence="4" id="KW-1185">Reference proteome</keyword>
<reference evidence="3 4" key="1">
    <citation type="submission" date="2018-09" db="EMBL/GenBank/DDBJ databases">
        <title>YIM 75507 draft genome.</title>
        <authorList>
            <person name="Tang S."/>
            <person name="Feng Y."/>
        </authorList>
    </citation>
    <scope>NUCLEOTIDE SEQUENCE [LARGE SCALE GENOMIC DNA]</scope>
    <source>
        <strain evidence="3 4">YIM 75507</strain>
    </source>
</reference>
<dbReference type="Proteomes" id="UP000265768">
    <property type="component" value="Unassembled WGS sequence"/>
</dbReference>
<feature type="domain" description="UspA" evidence="2">
    <location>
        <begin position="43"/>
        <end position="175"/>
    </location>
</feature>
<dbReference type="InterPro" id="IPR006016">
    <property type="entry name" value="UspA"/>
</dbReference>
<evidence type="ECO:0000256" key="1">
    <source>
        <dbReference type="SAM" id="MobiDB-lite"/>
    </source>
</evidence>
<name>A0A3A4AA56_9ACTN</name>
<dbReference type="AlphaFoldDB" id="A0A3A4AA56"/>
<feature type="domain" description="UspA" evidence="2">
    <location>
        <begin position="183"/>
        <end position="288"/>
    </location>
</feature>
<dbReference type="SUPFAM" id="SSF52402">
    <property type="entry name" value="Adenine nucleotide alpha hydrolases-like"/>
    <property type="match status" value="2"/>
</dbReference>
<dbReference type="OrthoDB" id="3404132at2"/>
<proteinExistence type="predicted"/>
<evidence type="ECO:0000313" key="4">
    <source>
        <dbReference type="Proteomes" id="UP000265768"/>
    </source>
</evidence>
<evidence type="ECO:0000259" key="2">
    <source>
        <dbReference type="Pfam" id="PF00582"/>
    </source>
</evidence>
<dbReference type="Pfam" id="PF00582">
    <property type="entry name" value="Usp"/>
    <property type="match status" value="2"/>
</dbReference>
<accession>A0A3A4AA56</accession>
<sequence>MALRLRWRPSTSSATTGRRSPTPSGPAASARSFSRGERVDGPVVTGTDGSAAAWAAVEWAAAEARLHGRPLRVVHALHVARYEHGLRVMPPPHDLLHQAGERILAGTLDRLRDAFPGLEVSRALSADMAAATLAEEAVRAFEVVVGHEGHGKVTDLVLGSVGLGASGHCPVVIVRGRAAHPCREIVVAVDPARDCSAELAYGFREASAHGALLRVLHVVALSHLLRSGSEAPAPPLADAWHAIRRVLAPWRGRYPAVRLRADVVQGIVVPALLGASLGADLLVVGLTPPQEQAVPGPRWTHRDLISRVHCPLALVSRRRDAGL</sequence>
<feature type="region of interest" description="Disordered" evidence="1">
    <location>
        <begin position="1"/>
        <end position="44"/>
    </location>
</feature>
<evidence type="ECO:0000313" key="3">
    <source>
        <dbReference type="EMBL" id="RJL23244.1"/>
    </source>
</evidence>
<comment type="caution">
    <text evidence="3">The sequence shown here is derived from an EMBL/GenBank/DDBJ whole genome shotgun (WGS) entry which is preliminary data.</text>
</comment>
<organism evidence="3 4">
    <name type="scientific">Bailinhaonella thermotolerans</name>
    <dbReference type="NCBI Taxonomy" id="1070861"/>
    <lineage>
        <taxon>Bacteria</taxon>
        <taxon>Bacillati</taxon>
        <taxon>Actinomycetota</taxon>
        <taxon>Actinomycetes</taxon>
        <taxon>Streptosporangiales</taxon>
        <taxon>Streptosporangiaceae</taxon>
        <taxon>Bailinhaonella</taxon>
    </lineage>
</organism>